<feature type="region of interest" description="Disordered" evidence="1">
    <location>
        <begin position="1"/>
        <end position="38"/>
    </location>
</feature>
<gene>
    <name evidence="2" type="ORF">NHX12_014153</name>
</gene>
<dbReference type="Proteomes" id="UP001148018">
    <property type="component" value="Unassembled WGS sequence"/>
</dbReference>
<feature type="compositionally biased region" description="Polar residues" evidence="1">
    <location>
        <begin position="27"/>
        <end position="38"/>
    </location>
</feature>
<sequence>MMNDNENKTTAGEDKEREREREREDQTINCKNLDQDASTQTDMDFIVQAMNQDHTYGIATTSHASVGETHPEETLRAVVQQNGPDPVILNSVDNSPDSVGEFVAASGTCDNSDSEVEEMCNYTDFVPFSTDAKTDSEDSDSEQPDMINNKINFLFLSPPSWSFWLNARNQDVLQK</sequence>
<name>A0A9Q0DBL6_9TELE</name>
<feature type="compositionally biased region" description="Basic and acidic residues" evidence="1">
    <location>
        <begin position="1"/>
        <end position="26"/>
    </location>
</feature>
<evidence type="ECO:0000313" key="2">
    <source>
        <dbReference type="EMBL" id="KAJ3585434.1"/>
    </source>
</evidence>
<proteinExistence type="predicted"/>
<accession>A0A9Q0DBL6</accession>
<dbReference type="AlphaFoldDB" id="A0A9Q0DBL6"/>
<dbReference type="EMBL" id="JANIIK010000118">
    <property type="protein sequence ID" value="KAJ3585434.1"/>
    <property type="molecule type" value="Genomic_DNA"/>
</dbReference>
<evidence type="ECO:0000313" key="3">
    <source>
        <dbReference type="Proteomes" id="UP001148018"/>
    </source>
</evidence>
<reference evidence="2" key="1">
    <citation type="submission" date="2022-07" db="EMBL/GenBank/DDBJ databases">
        <title>Chromosome-level genome of Muraenolepis orangiensis.</title>
        <authorList>
            <person name="Kim J."/>
        </authorList>
    </citation>
    <scope>NUCLEOTIDE SEQUENCE</scope>
    <source>
        <strain evidence="2">KU_S4_2022</strain>
        <tissue evidence="2">Muscle</tissue>
    </source>
</reference>
<organism evidence="2 3">
    <name type="scientific">Muraenolepis orangiensis</name>
    <name type="common">Patagonian moray cod</name>
    <dbReference type="NCBI Taxonomy" id="630683"/>
    <lineage>
        <taxon>Eukaryota</taxon>
        <taxon>Metazoa</taxon>
        <taxon>Chordata</taxon>
        <taxon>Craniata</taxon>
        <taxon>Vertebrata</taxon>
        <taxon>Euteleostomi</taxon>
        <taxon>Actinopterygii</taxon>
        <taxon>Neopterygii</taxon>
        <taxon>Teleostei</taxon>
        <taxon>Neoteleostei</taxon>
        <taxon>Acanthomorphata</taxon>
        <taxon>Zeiogadaria</taxon>
        <taxon>Gadariae</taxon>
        <taxon>Gadiformes</taxon>
        <taxon>Muraenolepidoidei</taxon>
        <taxon>Muraenolepididae</taxon>
        <taxon>Muraenolepis</taxon>
    </lineage>
</organism>
<evidence type="ECO:0000256" key="1">
    <source>
        <dbReference type="SAM" id="MobiDB-lite"/>
    </source>
</evidence>
<protein>
    <submittedName>
        <fullName evidence="2">Uncharacterized protein</fullName>
    </submittedName>
</protein>
<keyword evidence="3" id="KW-1185">Reference proteome</keyword>
<comment type="caution">
    <text evidence="2">The sequence shown here is derived from an EMBL/GenBank/DDBJ whole genome shotgun (WGS) entry which is preliminary data.</text>
</comment>